<accession>A0A4U2XZC1</accession>
<reference evidence="2 3" key="1">
    <citation type="submission" date="2019-04" db="EMBL/GenBank/DDBJ databases">
        <title>Lysinibacillus genome sequencing.</title>
        <authorList>
            <person name="Dunlap C."/>
        </authorList>
    </citation>
    <scope>NUCLEOTIDE SEQUENCE [LARGE SCALE GENOMIC DNA]</scope>
    <source>
        <strain evidence="2 3">CCTCC AB 2010389</strain>
    </source>
</reference>
<gene>
    <name evidence="2" type="ORF">FC756_24545</name>
</gene>
<dbReference type="InterPro" id="IPR003776">
    <property type="entry name" value="YcaO-like_dom"/>
</dbReference>
<proteinExistence type="predicted"/>
<dbReference type="Proteomes" id="UP000308744">
    <property type="component" value="Unassembled WGS sequence"/>
</dbReference>
<dbReference type="Pfam" id="PF02624">
    <property type="entry name" value="YcaO"/>
    <property type="match status" value="1"/>
</dbReference>
<dbReference type="RefSeq" id="WP_107897845.1">
    <property type="nucleotide sequence ID" value="NZ_PYWM01000066.1"/>
</dbReference>
<evidence type="ECO:0000313" key="3">
    <source>
        <dbReference type="Proteomes" id="UP000308744"/>
    </source>
</evidence>
<keyword evidence="3" id="KW-1185">Reference proteome</keyword>
<dbReference type="EMBL" id="SZPU01000119">
    <property type="protein sequence ID" value="TKI53327.1"/>
    <property type="molecule type" value="Genomic_DNA"/>
</dbReference>
<evidence type="ECO:0000259" key="1">
    <source>
        <dbReference type="Pfam" id="PF02624"/>
    </source>
</evidence>
<dbReference type="Gene3D" id="3.30.1330.230">
    <property type="match status" value="1"/>
</dbReference>
<protein>
    <recommendedName>
        <fullName evidence="1">YcaO domain-containing protein</fullName>
    </recommendedName>
</protein>
<comment type="caution">
    <text evidence="2">The sequence shown here is derived from an EMBL/GenBank/DDBJ whole genome shotgun (WGS) entry which is preliminary data.</text>
</comment>
<dbReference type="AlphaFoldDB" id="A0A4U2XZC1"/>
<feature type="domain" description="YcaO" evidence="1">
    <location>
        <begin position="107"/>
        <end position="214"/>
    </location>
</feature>
<sequence length="337" mass="38655">MLDIMIFTNRNFFGVAIGDFLQENYIAYTSIGRINTTKGMTPAEGTAIDKNKQLSLRKAYEENLERKKIGLQMDNTQTITVYDKIQNKIKKTKRIYFGYGYNEIYGYVDTTGTVSGISSSEATHFSILEIIEKNEMMLFWYKSLGDYIIKDEKLDYLIKNMNYSSETVEVFRAKNLTNFPVYFVILISENKLIASGAGIAETDEAALKKALKEARLLEWLNKDNPLSHLSSISSNENDEILEHLNKMRKDCKNKTIMFKSYEEEAVSLQLPDWITSLDFHVLNTKNDCSSLTVKCLSIELINCLPTKDRLLNKKKVIHDKYNINNDVLSKCPSCLLL</sequence>
<organism evidence="2 3">
    <name type="scientific">Lysinibacillus mangiferihumi</name>
    <dbReference type="NCBI Taxonomy" id="1130819"/>
    <lineage>
        <taxon>Bacteria</taxon>
        <taxon>Bacillati</taxon>
        <taxon>Bacillota</taxon>
        <taxon>Bacilli</taxon>
        <taxon>Bacillales</taxon>
        <taxon>Bacillaceae</taxon>
        <taxon>Lysinibacillus</taxon>
    </lineage>
</organism>
<name>A0A4U2XZC1_9BACI</name>
<evidence type="ECO:0000313" key="2">
    <source>
        <dbReference type="EMBL" id="TKI53327.1"/>
    </source>
</evidence>